<feature type="region of interest" description="Disordered" evidence="8">
    <location>
        <begin position="125"/>
        <end position="154"/>
    </location>
</feature>
<feature type="transmembrane region" description="Helical" evidence="9">
    <location>
        <begin position="424"/>
        <end position="448"/>
    </location>
</feature>
<dbReference type="PANTHER" id="PTHR21716">
    <property type="entry name" value="TRANSMEMBRANE PROTEIN"/>
    <property type="match status" value="1"/>
</dbReference>
<dbReference type="InterPro" id="IPR002549">
    <property type="entry name" value="AI-2E-like"/>
</dbReference>
<organism evidence="10 11">
    <name type="scientific">Arthrobacter pityocampae</name>
    <dbReference type="NCBI Taxonomy" id="547334"/>
    <lineage>
        <taxon>Bacteria</taxon>
        <taxon>Bacillati</taxon>
        <taxon>Actinomycetota</taxon>
        <taxon>Actinomycetes</taxon>
        <taxon>Micrococcales</taxon>
        <taxon>Micrococcaceae</taxon>
        <taxon>Arthrobacter</taxon>
    </lineage>
</organism>
<feature type="transmembrane region" description="Helical" evidence="9">
    <location>
        <begin position="169"/>
        <end position="191"/>
    </location>
</feature>
<keyword evidence="3" id="KW-0813">Transport</keyword>
<dbReference type="GO" id="GO:0055085">
    <property type="term" value="P:transmembrane transport"/>
    <property type="evidence" value="ECO:0007669"/>
    <property type="project" value="TreeGrafter"/>
</dbReference>
<feature type="transmembrane region" description="Helical" evidence="9">
    <location>
        <begin position="468"/>
        <end position="501"/>
    </location>
</feature>
<dbReference type="AlphaFoldDB" id="A0A2S5IYU1"/>
<evidence type="ECO:0000313" key="11">
    <source>
        <dbReference type="Proteomes" id="UP000239297"/>
    </source>
</evidence>
<evidence type="ECO:0000256" key="1">
    <source>
        <dbReference type="ARBA" id="ARBA00004651"/>
    </source>
</evidence>
<keyword evidence="11" id="KW-1185">Reference proteome</keyword>
<name>A0A2S5IYU1_9MICC</name>
<feature type="transmembrane region" description="Helical" evidence="9">
    <location>
        <begin position="316"/>
        <end position="334"/>
    </location>
</feature>
<evidence type="ECO:0000313" key="10">
    <source>
        <dbReference type="EMBL" id="PPB49725.1"/>
    </source>
</evidence>
<keyword evidence="6 9" id="KW-1133">Transmembrane helix</keyword>
<keyword evidence="7 9" id="KW-0472">Membrane</keyword>
<accession>A0A2S5IYU1</accession>
<feature type="transmembrane region" description="Helical" evidence="9">
    <location>
        <begin position="370"/>
        <end position="392"/>
    </location>
</feature>
<evidence type="ECO:0000256" key="2">
    <source>
        <dbReference type="ARBA" id="ARBA00009773"/>
    </source>
</evidence>
<reference evidence="10 11" key="1">
    <citation type="journal article" date="2014" name="Int. J. Syst. Evol. Microbiol.">
        <title>Arthrobacter pityocampae sp. nov., isolated from Thaumetopoea pityocampa (Lep., Thaumetopoeidae).</title>
        <authorList>
            <person name="Ince I.A."/>
            <person name="Demirbag Z."/>
            <person name="Kati H."/>
        </authorList>
    </citation>
    <scope>NUCLEOTIDE SEQUENCE [LARGE SCALE GENOMIC DNA]</scope>
    <source>
        <strain evidence="10 11">Tp2</strain>
    </source>
</reference>
<feature type="region of interest" description="Disordered" evidence="8">
    <location>
        <begin position="1"/>
        <end position="28"/>
    </location>
</feature>
<feature type="transmembrane region" description="Helical" evidence="9">
    <location>
        <begin position="197"/>
        <end position="217"/>
    </location>
</feature>
<evidence type="ECO:0000256" key="6">
    <source>
        <dbReference type="ARBA" id="ARBA00022989"/>
    </source>
</evidence>
<dbReference type="PANTHER" id="PTHR21716:SF53">
    <property type="entry name" value="PERMEASE PERM-RELATED"/>
    <property type="match status" value="1"/>
</dbReference>
<evidence type="ECO:0000256" key="4">
    <source>
        <dbReference type="ARBA" id="ARBA00022475"/>
    </source>
</evidence>
<feature type="transmembrane region" description="Helical" evidence="9">
    <location>
        <begin position="398"/>
        <end position="417"/>
    </location>
</feature>
<protein>
    <submittedName>
        <fullName evidence="10">AI-2E family transporter</fullName>
    </submittedName>
</protein>
<evidence type="ECO:0000256" key="5">
    <source>
        <dbReference type="ARBA" id="ARBA00022692"/>
    </source>
</evidence>
<dbReference type="Proteomes" id="UP000239297">
    <property type="component" value="Unassembled WGS sequence"/>
</dbReference>
<comment type="similarity">
    <text evidence="2">Belongs to the autoinducer-2 exporter (AI-2E) (TC 2.A.86) family.</text>
</comment>
<evidence type="ECO:0000256" key="8">
    <source>
        <dbReference type="SAM" id="MobiDB-lite"/>
    </source>
</evidence>
<comment type="caution">
    <text evidence="10">The sequence shown here is derived from an EMBL/GenBank/DDBJ whole genome shotgun (WGS) entry which is preliminary data.</text>
</comment>
<keyword evidence="5 9" id="KW-0812">Transmembrane</keyword>
<evidence type="ECO:0000256" key="7">
    <source>
        <dbReference type="ARBA" id="ARBA00023136"/>
    </source>
</evidence>
<feature type="region of interest" description="Disordered" evidence="8">
    <location>
        <begin position="512"/>
        <end position="542"/>
    </location>
</feature>
<gene>
    <name evidence="10" type="ORF">C4K88_08635</name>
</gene>
<keyword evidence="4" id="KW-1003">Cell membrane</keyword>
<dbReference type="EMBL" id="PRKW01000003">
    <property type="protein sequence ID" value="PPB49725.1"/>
    <property type="molecule type" value="Genomic_DNA"/>
</dbReference>
<evidence type="ECO:0000256" key="9">
    <source>
        <dbReference type="SAM" id="Phobius"/>
    </source>
</evidence>
<dbReference type="GO" id="GO:0005886">
    <property type="term" value="C:plasma membrane"/>
    <property type="evidence" value="ECO:0007669"/>
    <property type="project" value="UniProtKB-SubCell"/>
</dbReference>
<proteinExistence type="inferred from homology"/>
<sequence>MLDELQGEAAADQHHRLQRRPPQGLDARPVRRGDRVLLLDHRHREGVLRGEVEIQRALRDLRRGGDGGQGRVPVPVVLEDTGRRSDDRRTGGPCALLLPGRRGEWCGTHGFILRHGRVVGQDGYVTREHPESPSGPNDTDIPDDTDIPAAEPHGSTVARRFRPRALADGLRVSAVWTARALIVLAGLVVLWYVTGALWSIVLPTLFALLLASVLWPVNRFLRRGLPKVLAALLTLVGFLGVVAGIGAATIPAIASGVTELSGLARDNVADLADFVAGPPLNLEAASLDEVVDTALAQLQSNVGNVVSGITAGLSELTSLTVVVVLALVFTFFFLKDGDRFMPWASRWTNSAAFGHASTIASGTWKTLSSYIFAQATVALVDAVFIGLGLVLLDIPLAIPLAVLVFFSAFIPVVGAIVSGLLATLVAFLAYGWVSALVVLGLVVLVQQLESNFIQPLLVGRTLEIHPAVVLASVTLGGTLFGLVGAFLAVPTAAVAIVVLRYLRDLSTEYRPERGAGADGPAQDARATTEAGPLAHSPGESGA</sequence>
<dbReference type="Pfam" id="PF01594">
    <property type="entry name" value="AI-2E_transport"/>
    <property type="match status" value="1"/>
</dbReference>
<feature type="transmembrane region" description="Helical" evidence="9">
    <location>
        <begin position="229"/>
        <end position="254"/>
    </location>
</feature>
<evidence type="ECO:0000256" key="3">
    <source>
        <dbReference type="ARBA" id="ARBA00022448"/>
    </source>
</evidence>
<comment type="subcellular location">
    <subcellularLocation>
        <location evidence="1">Cell membrane</location>
        <topology evidence="1">Multi-pass membrane protein</topology>
    </subcellularLocation>
</comment>